<evidence type="ECO:0000256" key="6">
    <source>
        <dbReference type="ARBA" id="ARBA00022868"/>
    </source>
</evidence>
<dbReference type="STRING" id="6280.A0A0N4T3A6"/>
<comment type="subcellular location">
    <subcellularLocation>
        <location evidence="1">Cell junction</location>
        <location evidence="1">Gap junction</location>
    </subcellularLocation>
    <subcellularLocation>
        <location evidence="2 12">Cell membrane</location>
        <topology evidence="2 12">Multi-pass membrane protein</topology>
    </subcellularLocation>
</comment>
<proteinExistence type="inferred from homology"/>
<evidence type="ECO:0000256" key="2">
    <source>
        <dbReference type="ARBA" id="ARBA00004651"/>
    </source>
</evidence>
<feature type="transmembrane region" description="Helical" evidence="12">
    <location>
        <begin position="298"/>
        <end position="322"/>
    </location>
</feature>
<evidence type="ECO:0000313" key="13">
    <source>
        <dbReference type="EMBL" id="VDN83842.1"/>
    </source>
</evidence>
<evidence type="ECO:0000256" key="1">
    <source>
        <dbReference type="ARBA" id="ARBA00004610"/>
    </source>
</evidence>
<comment type="similarity">
    <text evidence="12">Belongs to the pannexin family.</text>
</comment>
<evidence type="ECO:0000313" key="14">
    <source>
        <dbReference type="Proteomes" id="UP000278627"/>
    </source>
</evidence>
<evidence type="ECO:0000256" key="12">
    <source>
        <dbReference type="RuleBase" id="RU010713"/>
    </source>
</evidence>
<dbReference type="PANTHER" id="PTHR11893:SF36">
    <property type="entry name" value="INNEXIN-5"/>
    <property type="match status" value="1"/>
</dbReference>
<evidence type="ECO:0000256" key="5">
    <source>
        <dbReference type="ARBA" id="ARBA00022692"/>
    </source>
</evidence>
<organism evidence="15">
    <name type="scientific">Brugia pahangi</name>
    <name type="common">Filarial nematode worm</name>
    <dbReference type="NCBI Taxonomy" id="6280"/>
    <lineage>
        <taxon>Eukaryota</taxon>
        <taxon>Metazoa</taxon>
        <taxon>Ecdysozoa</taxon>
        <taxon>Nematoda</taxon>
        <taxon>Chromadorea</taxon>
        <taxon>Rhabditida</taxon>
        <taxon>Spirurina</taxon>
        <taxon>Spiruromorpha</taxon>
        <taxon>Filarioidea</taxon>
        <taxon>Onchocercidae</taxon>
        <taxon>Brugia</taxon>
    </lineage>
</organism>
<keyword evidence="7" id="KW-0965">Cell junction</keyword>
<evidence type="ECO:0000256" key="4">
    <source>
        <dbReference type="ARBA" id="ARBA00022475"/>
    </source>
</evidence>
<keyword evidence="11 12" id="KW-0407">Ion channel</keyword>
<evidence type="ECO:0000256" key="10">
    <source>
        <dbReference type="ARBA" id="ARBA00023136"/>
    </source>
</evidence>
<dbReference type="PROSITE" id="PS51013">
    <property type="entry name" value="PANNEXIN"/>
    <property type="match status" value="1"/>
</dbReference>
<dbReference type="EMBL" id="UZAD01000451">
    <property type="protein sequence ID" value="VDN83842.1"/>
    <property type="molecule type" value="Genomic_DNA"/>
</dbReference>
<keyword evidence="9 12" id="KW-0406">Ion transport</keyword>
<keyword evidence="6" id="KW-0303">Gap junction</keyword>
<reference evidence="13 14" key="2">
    <citation type="submission" date="2018-11" db="EMBL/GenBank/DDBJ databases">
        <authorList>
            <consortium name="Pathogen Informatics"/>
        </authorList>
    </citation>
    <scope>NUCLEOTIDE SEQUENCE [LARGE SCALE GENOMIC DNA]</scope>
</reference>
<dbReference type="Proteomes" id="UP000278627">
    <property type="component" value="Unassembled WGS sequence"/>
</dbReference>
<sequence>MIRSFDKYLQSLKPKYDDDIVDRCNYLLTNMMILICAITVAAKQYVGEPLQCWVPAEFQDSWEQYIENFCFIENTYFVPFADDIPMNATERNQHKIQYYQWIPFILILQALLFLLPRTIWTMFNWRTGLNIQTIVDAAILTRKVDKKRCLKQRTENREDSFAQAQQIVYVMDFNRRKNQCMKLLGNLFSRISKYGIEGANNEILPLRQAYVTTLYLFCKCLNVLNIITQLYLLNCFLGMQYHLWGFGILNDLINGREWSVSGNFPRVTFCDVVIREIGNTNRKTVQCVLMINVFNEKIFLSLWFWLMALGLLTIINLAYWTIITFVPICSRNFVSCYLTFHNIEPSEEELDYFLYNSAGKDAITALHLVSDNAGEMVAADLFAALWCICRERENRNKFEAFVIKEFLKLGVSRTYA</sequence>
<comment type="function">
    <text evidence="12">Structural component of the gap junctions.</text>
</comment>
<dbReference type="Pfam" id="PF00876">
    <property type="entry name" value="Innexin"/>
    <property type="match status" value="1"/>
</dbReference>
<dbReference type="PANTHER" id="PTHR11893">
    <property type="entry name" value="INNEXIN"/>
    <property type="match status" value="1"/>
</dbReference>
<keyword evidence="4" id="KW-1003">Cell membrane</keyword>
<dbReference type="GO" id="GO:0005243">
    <property type="term" value="F:gap junction channel activity"/>
    <property type="evidence" value="ECO:0007669"/>
    <property type="project" value="TreeGrafter"/>
</dbReference>
<reference evidence="15" key="1">
    <citation type="submission" date="2017-02" db="UniProtKB">
        <authorList>
            <consortium name="WormBaseParasite"/>
        </authorList>
    </citation>
    <scope>IDENTIFICATION</scope>
</reference>
<evidence type="ECO:0000256" key="3">
    <source>
        <dbReference type="ARBA" id="ARBA00022448"/>
    </source>
</evidence>
<dbReference type="GO" id="GO:0034220">
    <property type="term" value="P:monoatomic ion transmembrane transport"/>
    <property type="evidence" value="ECO:0007669"/>
    <property type="project" value="UniProtKB-KW"/>
</dbReference>
<evidence type="ECO:0000256" key="8">
    <source>
        <dbReference type="ARBA" id="ARBA00022989"/>
    </source>
</evidence>
<dbReference type="GO" id="GO:0005886">
    <property type="term" value="C:plasma membrane"/>
    <property type="evidence" value="ECO:0007669"/>
    <property type="project" value="UniProtKB-SubCell"/>
</dbReference>
<keyword evidence="3 12" id="KW-0813">Transport</keyword>
<protein>
    <recommendedName>
        <fullName evidence="12">Innexin</fullName>
    </recommendedName>
</protein>
<feature type="transmembrane region" description="Helical" evidence="12">
    <location>
        <begin position="98"/>
        <end position="116"/>
    </location>
</feature>
<keyword evidence="8 12" id="KW-1133">Transmembrane helix</keyword>
<dbReference type="InterPro" id="IPR000990">
    <property type="entry name" value="Innexin"/>
</dbReference>
<comment type="caution">
    <text evidence="12">Lacks conserved residue(s) required for the propagation of feature annotation.</text>
</comment>
<keyword evidence="14" id="KW-1185">Reference proteome</keyword>
<dbReference type="GO" id="GO:0005921">
    <property type="term" value="C:gap junction"/>
    <property type="evidence" value="ECO:0007669"/>
    <property type="project" value="UniProtKB-SubCell"/>
</dbReference>
<evidence type="ECO:0000256" key="7">
    <source>
        <dbReference type="ARBA" id="ARBA00022949"/>
    </source>
</evidence>
<evidence type="ECO:0000256" key="9">
    <source>
        <dbReference type="ARBA" id="ARBA00023065"/>
    </source>
</evidence>
<dbReference type="WBParaSite" id="BPAG_0000268601-mRNA-1">
    <property type="protein sequence ID" value="BPAG_0000268601-mRNA-1"/>
    <property type="gene ID" value="BPAG_0000268601"/>
</dbReference>
<keyword evidence="5 12" id="KW-0812">Transmembrane</keyword>
<dbReference type="PRINTS" id="PR01262">
    <property type="entry name" value="INNEXIN"/>
</dbReference>
<keyword evidence="10 12" id="KW-0472">Membrane</keyword>
<evidence type="ECO:0000313" key="15">
    <source>
        <dbReference type="WBParaSite" id="BPAG_0000268601-mRNA-1"/>
    </source>
</evidence>
<gene>
    <name evidence="12" type="primary">inx</name>
    <name evidence="13" type="ORF">BPAG_LOCUS2656</name>
</gene>
<dbReference type="AlphaFoldDB" id="A0A0N4T3A6"/>
<accession>A0A0N4T3A6</accession>
<evidence type="ECO:0000256" key="11">
    <source>
        <dbReference type="ARBA" id="ARBA00023303"/>
    </source>
</evidence>
<name>A0A0N4T3A6_BRUPA</name>